<dbReference type="eggNOG" id="ENOG502SQ0K">
    <property type="taxonomic scope" value="Eukaryota"/>
</dbReference>
<dbReference type="GeneID" id="19279488"/>
<dbReference type="KEGG" id="pfy:PFICI_14475"/>
<accession>W3WIC0</accession>
<dbReference type="OrthoDB" id="2326446at2759"/>
<dbReference type="HOGENOM" id="CLU_089360_0_0_1"/>
<dbReference type="EMBL" id="KI912121">
    <property type="protein sequence ID" value="ETS73529.1"/>
    <property type="molecule type" value="Genomic_DNA"/>
</dbReference>
<reference evidence="2" key="1">
    <citation type="journal article" date="2015" name="BMC Genomics">
        <title>Genomic and transcriptomic analysis of the endophytic fungus Pestalotiopsis fici reveals its lifestyle and high potential for synthesis of natural products.</title>
        <authorList>
            <person name="Wang X."/>
            <person name="Zhang X."/>
            <person name="Liu L."/>
            <person name="Xiang M."/>
            <person name="Wang W."/>
            <person name="Sun X."/>
            <person name="Che Y."/>
            <person name="Guo L."/>
            <person name="Liu G."/>
            <person name="Guo L."/>
            <person name="Wang C."/>
            <person name="Yin W.B."/>
            <person name="Stadler M."/>
            <person name="Zhang X."/>
            <person name="Liu X."/>
        </authorList>
    </citation>
    <scope>NUCLEOTIDE SEQUENCE [LARGE SCALE GENOMIC DNA]</scope>
    <source>
        <strain evidence="2">W106-1 / CGMCC3.15140</strain>
    </source>
</reference>
<dbReference type="Proteomes" id="UP000030651">
    <property type="component" value="Unassembled WGS sequence"/>
</dbReference>
<sequence>MPEMSKNTESTVPDPVMVSEVISRPSISKAEIEKQASQSIALIPWDPDSTAHVERLRLQRIACGWKIAKVDEWKDLQQSGKIGMHWIALTPSHLETSSRLQKHIKAFPDESTPLADTCRVVLSRPHTPDPQFDKFIPIGHISLDVVTTFPELRASAADGVYSINSFYISRSLQRGGLGAAAMVACERIARTVFRAKTITLSTISNDEMYHENPRRVAMGLTEIPKPTNQDWYTKRGYTIYGHRLNAYHEIDPTGKRWGIKCVFMSKELEPVD</sequence>
<dbReference type="SUPFAM" id="SSF55729">
    <property type="entry name" value="Acyl-CoA N-acyltransferases (Nat)"/>
    <property type="match status" value="1"/>
</dbReference>
<name>W3WIC0_PESFW</name>
<gene>
    <name evidence="1" type="ORF">PFICI_14475</name>
</gene>
<keyword evidence="2" id="KW-1185">Reference proteome</keyword>
<proteinExistence type="predicted"/>
<evidence type="ECO:0000313" key="1">
    <source>
        <dbReference type="EMBL" id="ETS73529.1"/>
    </source>
</evidence>
<protein>
    <submittedName>
        <fullName evidence="1">Uncharacterized protein</fullName>
    </submittedName>
</protein>
<dbReference type="InterPro" id="IPR016181">
    <property type="entry name" value="Acyl_CoA_acyltransferase"/>
</dbReference>
<dbReference type="OMA" id="STVWIKS"/>
<evidence type="ECO:0000313" key="2">
    <source>
        <dbReference type="Proteomes" id="UP000030651"/>
    </source>
</evidence>
<organism evidence="1 2">
    <name type="scientific">Pestalotiopsis fici (strain W106-1 / CGMCC3.15140)</name>
    <dbReference type="NCBI Taxonomy" id="1229662"/>
    <lineage>
        <taxon>Eukaryota</taxon>
        <taxon>Fungi</taxon>
        <taxon>Dikarya</taxon>
        <taxon>Ascomycota</taxon>
        <taxon>Pezizomycotina</taxon>
        <taxon>Sordariomycetes</taxon>
        <taxon>Xylariomycetidae</taxon>
        <taxon>Amphisphaeriales</taxon>
        <taxon>Sporocadaceae</taxon>
        <taxon>Pestalotiopsis</taxon>
    </lineage>
</organism>
<dbReference type="RefSeq" id="XP_007841247.1">
    <property type="nucleotide sequence ID" value="XM_007843056.1"/>
</dbReference>
<dbReference type="AlphaFoldDB" id="W3WIC0"/>
<dbReference type="InParanoid" id="W3WIC0"/>
<dbReference type="Gene3D" id="3.40.630.30">
    <property type="match status" value="1"/>
</dbReference>